<dbReference type="Proteomes" id="UP000290244">
    <property type="component" value="Chromosome"/>
</dbReference>
<dbReference type="OrthoDB" id="5777749at2"/>
<sequence length="576" mass="65818">MKQKSQFAACIIVIGAAISLFYWLWGMQLKSEVGRLGHLKVHENQLILQYQQQLFWLKDNESLSKQLDFSELGLKAFGDYALFNNGDLLVYHRNQAPSFLSQIAAFVRLTSQAKVNSEQALGDDGFYRCNLLTRQCQVFGENLPKLERTFHLAISQKTNTVFLANTSEHKLYKINEQGKVIASSKANLFRFPNQLKLVNDELWLADTNNHSLKQVEIATEHFGNIIQTVATSIDKKYKFPHQFSHHDDNVWAIVAPKNMAFAQMALFDKQGKLKTKLEKGVGEDPMSVTFWQGKLWLADYQDILIEQFNEQGEYLGELQLDTLTELKAERHALIQLAQETEQQGKYAFIVIMIVGFALAFILEGKETKAAFKQANKLELEQAITKAKAQYSTPHQGNNIVWLTNRAQKYQGIIYVLLLVMLLLPIISCVQILMSVNDEKWGELVPFFFVIIALEGMLLSMVYNVNYIKNIALGVTGKQLIMQAADKEVRLDIADMKFSDNYFISDDLSIPIGNAKQRYFDYQQLQTYVLPHINIDNKLSHFSSWKLLWQQKEPLFVSTLRLIVLATILALVITVAL</sequence>
<feature type="transmembrane region" description="Helical" evidence="1">
    <location>
        <begin position="412"/>
        <end position="432"/>
    </location>
</feature>
<gene>
    <name evidence="2" type="ORF">EMK97_03325</name>
</gene>
<accession>A0A4P6P184</accession>
<evidence type="ECO:0000313" key="3">
    <source>
        <dbReference type="Proteomes" id="UP000290244"/>
    </source>
</evidence>
<organism evidence="2 3">
    <name type="scientific">Litorilituus sediminis</name>
    <dbReference type="NCBI Taxonomy" id="718192"/>
    <lineage>
        <taxon>Bacteria</taxon>
        <taxon>Pseudomonadati</taxon>
        <taxon>Pseudomonadota</taxon>
        <taxon>Gammaproteobacteria</taxon>
        <taxon>Alteromonadales</taxon>
        <taxon>Colwelliaceae</taxon>
        <taxon>Litorilituus</taxon>
    </lineage>
</organism>
<feature type="transmembrane region" description="Helical" evidence="1">
    <location>
        <begin position="554"/>
        <end position="575"/>
    </location>
</feature>
<reference evidence="2 3" key="1">
    <citation type="submission" date="2018-12" db="EMBL/GenBank/DDBJ databases">
        <title>Complete genome of Litorilituus sediminis.</title>
        <authorList>
            <person name="Liu A."/>
            <person name="Rong J."/>
        </authorList>
    </citation>
    <scope>NUCLEOTIDE SEQUENCE [LARGE SCALE GENOMIC DNA]</scope>
    <source>
        <strain evidence="2 3">JCM 17549</strain>
    </source>
</reference>
<dbReference type="AlphaFoldDB" id="A0A4P6P184"/>
<feature type="transmembrane region" description="Helical" evidence="1">
    <location>
        <begin position="7"/>
        <end position="25"/>
    </location>
</feature>
<dbReference type="KEGG" id="lsd:EMK97_03325"/>
<feature type="transmembrane region" description="Helical" evidence="1">
    <location>
        <begin position="346"/>
        <end position="362"/>
    </location>
</feature>
<dbReference type="SUPFAM" id="SSF63825">
    <property type="entry name" value="YWTD domain"/>
    <property type="match status" value="1"/>
</dbReference>
<dbReference type="EMBL" id="CP034759">
    <property type="protein sequence ID" value="QBG34841.1"/>
    <property type="molecule type" value="Genomic_DNA"/>
</dbReference>
<dbReference type="InterPro" id="IPR011042">
    <property type="entry name" value="6-blade_b-propeller_TolB-like"/>
</dbReference>
<keyword evidence="1" id="KW-1133">Transmembrane helix</keyword>
<evidence type="ECO:0000256" key="1">
    <source>
        <dbReference type="SAM" id="Phobius"/>
    </source>
</evidence>
<keyword evidence="1" id="KW-0812">Transmembrane</keyword>
<evidence type="ECO:0000313" key="2">
    <source>
        <dbReference type="EMBL" id="QBG34841.1"/>
    </source>
</evidence>
<keyword evidence="1" id="KW-0472">Membrane</keyword>
<feature type="transmembrane region" description="Helical" evidence="1">
    <location>
        <begin position="444"/>
        <end position="462"/>
    </location>
</feature>
<keyword evidence="3" id="KW-1185">Reference proteome</keyword>
<protein>
    <submittedName>
        <fullName evidence="2">Uncharacterized protein</fullName>
    </submittedName>
</protein>
<dbReference type="Gene3D" id="2.120.10.30">
    <property type="entry name" value="TolB, C-terminal domain"/>
    <property type="match status" value="1"/>
</dbReference>
<name>A0A4P6P184_9GAMM</name>
<dbReference type="RefSeq" id="WP_130599436.1">
    <property type="nucleotide sequence ID" value="NZ_CP034759.1"/>
</dbReference>
<proteinExistence type="predicted"/>